<dbReference type="Proteomes" id="UP001521116">
    <property type="component" value="Unassembled WGS sequence"/>
</dbReference>
<proteinExistence type="predicted"/>
<gene>
    <name evidence="1" type="ORF">SLS56_005999</name>
</gene>
<dbReference type="EMBL" id="JAJVDC020000065">
    <property type="protein sequence ID" value="KAL1628069.1"/>
    <property type="molecule type" value="Genomic_DNA"/>
</dbReference>
<reference evidence="1 2" key="1">
    <citation type="submission" date="2024-02" db="EMBL/GenBank/DDBJ databases">
        <title>De novo assembly and annotation of 12 fungi associated with fruit tree decline syndrome in Ontario, Canada.</title>
        <authorList>
            <person name="Sulman M."/>
            <person name="Ellouze W."/>
            <person name="Ilyukhin E."/>
        </authorList>
    </citation>
    <scope>NUCLEOTIDE SEQUENCE [LARGE SCALE GENOMIC DNA]</scope>
    <source>
        <strain evidence="1 2">M1-105</strain>
    </source>
</reference>
<accession>A0ABR3SSF6</accession>
<keyword evidence="2" id="KW-1185">Reference proteome</keyword>
<organism evidence="1 2">
    <name type="scientific">Neofusicoccum ribis</name>
    <dbReference type="NCBI Taxonomy" id="45134"/>
    <lineage>
        <taxon>Eukaryota</taxon>
        <taxon>Fungi</taxon>
        <taxon>Dikarya</taxon>
        <taxon>Ascomycota</taxon>
        <taxon>Pezizomycotina</taxon>
        <taxon>Dothideomycetes</taxon>
        <taxon>Dothideomycetes incertae sedis</taxon>
        <taxon>Botryosphaeriales</taxon>
        <taxon>Botryosphaeriaceae</taxon>
        <taxon>Neofusicoccum</taxon>
    </lineage>
</organism>
<protein>
    <submittedName>
        <fullName evidence="1">Uncharacterized protein</fullName>
    </submittedName>
</protein>
<comment type="caution">
    <text evidence="1">The sequence shown here is derived from an EMBL/GenBank/DDBJ whole genome shotgun (WGS) entry which is preliminary data.</text>
</comment>
<sequence length="160" mass="18243">MSGFKVSKVAAVCPVFLEFNGYERVRDYLLQCSRLIDFGFRKDSAYKAGGTLREAFLRVILGNRYLNPDTEVLQEPEAQVLDTLKEWVFDLRQVSRKTQSVLVSNIDFHILRRRFFTTESGLIGFGPSNMTPGDEVWILFGGIMNGEAVVNGVEKRIWLN</sequence>
<name>A0ABR3SSF6_9PEZI</name>
<evidence type="ECO:0000313" key="2">
    <source>
        <dbReference type="Proteomes" id="UP001521116"/>
    </source>
</evidence>
<evidence type="ECO:0000313" key="1">
    <source>
        <dbReference type="EMBL" id="KAL1628069.1"/>
    </source>
</evidence>